<reference evidence="2" key="1">
    <citation type="journal article" date="2016" name="Proc. Natl. Acad. Sci. U.S.A.">
        <title>Lipid metabolic changes in an early divergent fungus govern the establishment of a mutualistic symbiosis with endobacteria.</title>
        <authorList>
            <person name="Lastovetsky O.A."/>
            <person name="Gaspar M.L."/>
            <person name="Mondo S.J."/>
            <person name="LaButti K.M."/>
            <person name="Sandor L."/>
            <person name="Grigoriev I.V."/>
            <person name="Henry S.A."/>
            <person name="Pawlowska T.E."/>
        </authorList>
    </citation>
    <scope>NUCLEOTIDE SEQUENCE [LARGE SCALE GENOMIC DNA]</scope>
    <source>
        <strain evidence="2">ATCC 52814</strain>
    </source>
</reference>
<keyword evidence="1" id="KW-0472">Membrane</keyword>
<accession>A0A1X0R4P9</accession>
<evidence type="ECO:0000313" key="2">
    <source>
        <dbReference type="EMBL" id="ORE06979.1"/>
    </source>
</evidence>
<proteinExistence type="predicted"/>
<keyword evidence="1" id="KW-0812">Transmembrane</keyword>
<protein>
    <submittedName>
        <fullName evidence="2">Uncharacterized protein</fullName>
    </submittedName>
</protein>
<feature type="non-terminal residue" evidence="2">
    <location>
        <position position="99"/>
    </location>
</feature>
<evidence type="ECO:0000256" key="1">
    <source>
        <dbReference type="SAM" id="Phobius"/>
    </source>
</evidence>
<name>A0A1X0R4P9_RHIZD</name>
<dbReference type="VEuPathDB" id="FungiDB:BCV72DRAFT_227459"/>
<sequence>MELRVVFYLYVAILWSICANALVATVCKFEKPSKNSRNTDMYCCIYDNGNQACGSSGTSEDLHRHIDVLDWGIEWIRKGEKESCRQIGRLNWFVGNMHL</sequence>
<gene>
    <name evidence="2" type="ORF">BCV72DRAFT_227459</name>
</gene>
<dbReference type="EMBL" id="KV921912">
    <property type="protein sequence ID" value="ORE06979.1"/>
    <property type="molecule type" value="Genomic_DNA"/>
</dbReference>
<organism evidence="2">
    <name type="scientific">Rhizopus microsporus var. microsporus</name>
    <dbReference type="NCBI Taxonomy" id="86635"/>
    <lineage>
        <taxon>Eukaryota</taxon>
        <taxon>Fungi</taxon>
        <taxon>Fungi incertae sedis</taxon>
        <taxon>Mucoromycota</taxon>
        <taxon>Mucoromycotina</taxon>
        <taxon>Mucoromycetes</taxon>
        <taxon>Mucorales</taxon>
        <taxon>Mucorineae</taxon>
        <taxon>Rhizopodaceae</taxon>
        <taxon>Rhizopus</taxon>
    </lineage>
</organism>
<dbReference type="AlphaFoldDB" id="A0A1X0R4P9"/>
<feature type="transmembrane region" description="Helical" evidence="1">
    <location>
        <begin position="6"/>
        <end position="27"/>
    </location>
</feature>
<keyword evidence="1" id="KW-1133">Transmembrane helix</keyword>
<dbReference type="Proteomes" id="UP000242414">
    <property type="component" value="Unassembled WGS sequence"/>
</dbReference>